<evidence type="ECO:0000313" key="3">
    <source>
        <dbReference type="Proteomes" id="UP000320231"/>
    </source>
</evidence>
<name>A0A455U5B6_9GAMM</name>
<protein>
    <recommendedName>
        <fullName evidence="1">Lipoyl-binding domain-containing protein</fullName>
    </recommendedName>
</protein>
<accession>A0A455U5B6</accession>
<dbReference type="InterPro" id="IPR011053">
    <property type="entry name" value="Single_hybrid_motif"/>
</dbReference>
<dbReference type="Proteomes" id="UP000320231">
    <property type="component" value="Chromosome"/>
</dbReference>
<reference evidence="2 3" key="1">
    <citation type="journal article" date="2019" name="Microbiol. Resour. Announc.">
        <title>Complete Genome Sequence of Halomonas sulfidaeris Strain Esulfide1 Isolated from a Metal Sulfide Rock at a Depth of 2,200 Meters, Obtained Using Nanopore Sequencing.</title>
        <authorList>
            <person name="Saito M."/>
            <person name="Nishigata A."/>
            <person name="Galipon J."/>
            <person name="Arakawa K."/>
        </authorList>
    </citation>
    <scope>NUCLEOTIDE SEQUENCE [LARGE SCALE GENOMIC DNA]</scope>
    <source>
        <strain evidence="2 3">ATCC BAA-803</strain>
    </source>
</reference>
<dbReference type="SUPFAM" id="SSF51230">
    <property type="entry name" value="Single hybrid motif"/>
    <property type="match status" value="1"/>
</dbReference>
<dbReference type="AlphaFoldDB" id="A0A455U5B6"/>
<feature type="domain" description="Lipoyl-binding" evidence="1">
    <location>
        <begin position="2"/>
        <end position="42"/>
    </location>
</feature>
<dbReference type="EMBL" id="AP019514">
    <property type="protein sequence ID" value="BBI61330.1"/>
    <property type="molecule type" value="Genomic_DNA"/>
</dbReference>
<evidence type="ECO:0000313" key="2">
    <source>
        <dbReference type="EMBL" id="BBI61330.1"/>
    </source>
</evidence>
<dbReference type="Gene3D" id="2.40.50.100">
    <property type="match status" value="1"/>
</dbReference>
<organism evidence="2 3">
    <name type="scientific">Vreelandella sulfidaeris</name>
    <dbReference type="NCBI Taxonomy" id="115553"/>
    <lineage>
        <taxon>Bacteria</taxon>
        <taxon>Pseudomonadati</taxon>
        <taxon>Pseudomonadota</taxon>
        <taxon>Gammaproteobacteria</taxon>
        <taxon>Oceanospirillales</taxon>
        <taxon>Halomonadaceae</taxon>
        <taxon>Vreelandella</taxon>
    </lineage>
</organism>
<dbReference type="InterPro" id="IPR000089">
    <property type="entry name" value="Biotin_lipoyl"/>
</dbReference>
<gene>
    <name evidence="2" type="ORF">HSBAA_26360</name>
</gene>
<proteinExistence type="predicted"/>
<dbReference type="KEGG" id="hsr:HSBAA_26360"/>
<sequence length="47" mass="5086">MPLMVMEAMKMEHTMTAPADGSVETFHFQAGDTVSQGAVLLDFVPSE</sequence>
<dbReference type="Pfam" id="PF00364">
    <property type="entry name" value="Biotin_lipoyl"/>
    <property type="match status" value="1"/>
</dbReference>
<dbReference type="CDD" id="cd06850">
    <property type="entry name" value="biotinyl_domain"/>
    <property type="match status" value="1"/>
</dbReference>
<evidence type="ECO:0000259" key="1">
    <source>
        <dbReference type="Pfam" id="PF00364"/>
    </source>
</evidence>